<accession>A0ABD6BYP2</accession>
<protein>
    <submittedName>
        <fullName evidence="1">Uncharacterized protein</fullName>
    </submittedName>
</protein>
<evidence type="ECO:0000313" key="1">
    <source>
        <dbReference type="EMBL" id="MFD1570196.1"/>
    </source>
</evidence>
<gene>
    <name evidence="1" type="ORF">ACFR9T_06290</name>
</gene>
<sequence length="123" mass="13244">MTSLEDLSEGDRLYIDDTDTILTATSIDADFDTEGLPDGTVTFDDQGEEFTTDAETVDMDLHTGAMSIVDPAVIENANQILFEFASSEISTYAATVGRGHDFNGISHVDTVRDLAIATQFAAE</sequence>
<comment type="caution">
    <text evidence="1">The sequence shown here is derived from an EMBL/GenBank/DDBJ whole genome shotgun (WGS) entry which is preliminary data.</text>
</comment>
<proteinExistence type="predicted"/>
<dbReference type="Proteomes" id="UP001597185">
    <property type="component" value="Unassembled WGS sequence"/>
</dbReference>
<keyword evidence="2" id="KW-1185">Reference proteome</keyword>
<name>A0ABD6BYP2_9EURY</name>
<dbReference type="EMBL" id="JBHUDB010000002">
    <property type="protein sequence ID" value="MFD1570196.1"/>
    <property type="molecule type" value="Genomic_DNA"/>
</dbReference>
<organism evidence="1 2">
    <name type="scientific">Halorubrum laminariae</name>
    <dbReference type="NCBI Taxonomy" id="1433523"/>
    <lineage>
        <taxon>Archaea</taxon>
        <taxon>Methanobacteriati</taxon>
        <taxon>Methanobacteriota</taxon>
        <taxon>Stenosarchaea group</taxon>
        <taxon>Halobacteria</taxon>
        <taxon>Halobacteriales</taxon>
        <taxon>Haloferacaceae</taxon>
        <taxon>Halorubrum</taxon>
    </lineage>
</organism>
<dbReference type="AlphaFoldDB" id="A0ABD6BYP2"/>
<reference evidence="1 2" key="1">
    <citation type="journal article" date="2019" name="Int. J. Syst. Evol. Microbiol.">
        <title>The Global Catalogue of Microorganisms (GCM) 10K type strain sequencing project: providing services to taxonomists for standard genome sequencing and annotation.</title>
        <authorList>
            <consortium name="The Broad Institute Genomics Platform"/>
            <consortium name="The Broad Institute Genome Sequencing Center for Infectious Disease"/>
            <person name="Wu L."/>
            <person name="Ma J."/>
        </authorList>
    </citation>
    <scope>NUCLEOTIDE SEQUENCE [LARGE SCALE GENOMIC DNA]</scope>
    <source>
        <strain evidence="1 2">CGMCC 1.12689</strain>
    </source>
</reference>
<dbReference type="RefSeq" id="WP_256396999.1">
    <property type="nucleotide sequence ID" value="NZ_JANHDL010000004.1"/>
</dbReference>
<evidence type="ECO:0000313" key="2">
    <source>
        <dbReference type="Proteomes" id="UP001597185"/>
    </source>
</evidence>